<dbReference type="InterPro" id="IPR047114">
    <property type="entry name" value="YciF"/>
</dbReference>
<proteinExistence type="predicted"/>
<gene>
    <name evidence="1" type="ORF">SAMN04488557_1203</name>
</gene>
<dbReference type="InterPro" id="IPR010287">
    <property type="entry name" value="DUF892_YciF-like"/>
</dbReference>
<accession>A0A1I7N3J6</accession>
<dbReference type="AlphaFoldDB" id="A0A1I7N3J6"/>
<dbReference type="RefSeq" id="WP_092865442.1">
    <property type="nucleotide sequence ID" value="NZ_FPCH01000001.1"/>
</dbReference>
<name>A0A1I7N3J6_9HYPH</name>
<evidence type="ECO:0000313" key="1">
    <source>
        <dbReference type="EMBL" id="SFV29241.1"/>
    </source>
</evidence>
<dbReference type="EMBL" id="FPCH01000001">
    <property type="protein sequence ID" value="SFV29241.1"/>
    <property type="molecule type" value="Genomic_DNA"/>
</dbReference>
<dbReference type="InterPro" id="IPR012347">
    <property type="entry name" value="Ferritin-like"/>
</dbReference>
<dbReference type="STRING" id="51670.SAMN04488557_1203"/>
<reference evidence="2" key="1">
    <citation type="submission" date="2016-10" db="EMBL/GenBank/DDBJ databases">
        <authorList>
            <person name="Varghese N."/>
            <person name="Submissions S."/>
        </authorList>
    </citation>
    <scope>NUCLEOTIDE SEQUENCE [LARGE SCALE GENOMIC DNA]</scope>
    <source>
        <strain evidence="2">DSM 1565</strain>
    </source>
</reference>
<dbReference type="Pfam" id="PF05974">
    <property type="entry name" value="DUF892"/>
    <property type="match status" value="1"/>
</dbReference>
<dbReference type="OrthoDB" id="9795056at2"/>
<dbReference type="CDD" id="cd07909">
    <property type="entry name" value="YciF"/>
    <property type="match status" value="1"/>
</dbReference>
<dbReference type="Gene3D" id="1.20.1260.10">
    <property type="match status" value="1"/>
</dbReference>
<dbReference type="PANTHER" id="PTHR30565">
    <property type="entry name" value="PROTEIN YCIF"/>
    <property type="match status" value="1"/>
</dbReference>
<dbReference type="Proteomes" id="UP000199423">
    <property type="component" value="Unassembled WGS sequence"/>
</dbReference>
<dbReference type="SUPFAM" id="SSF47240">
    <property type="entry name" value="Ferritin-like"/>
    <property type="match status" value="1"/>
</dbReference>
<evidence type="ECO:0000313" key="2">
    <source>
        <dbReference type="Proteomes" id="UP000199423"/>
    </source>
</evidence>
<dbReference type="InterPro" id="IPR009078">
    <property type="entry name" value="Ferritin-like_SF"/>
</dbReference>
<keyword evidence="2" id="KW-1185">Reference proteome</keyword>
<dbReference type="PANTHER" id="PTHR30565:SF9">
    <property type="entry name" value="PROTEIN YCIF"/>
    <property type="match status" value="1"/>
</dbReference>
<organism evidence="1 2">
    <name type="scientific">Hyphomicrobium facile</name>
    <dbReference type="NCBI Taxonomy" id="51670"/>
    <lineage>
        <taxon>Bacteria</taxon>
        <taxon>Pseudomonadati</taxon>
        <taxon>Pseudomonadota</taxon>
        <taxon>Alphaproteobacteria</taxon>
        <taxon>Hyphomicrobiales</taxon>
        <taxon>Hyphomicrobiaceae</taxon>
        <taxon>Hyphomicrobium</taxon>
    </lineage>
</organism>
<sequence length="162" mass="18193">MKIENLEDLFNHTLEDVYYAENKLVKALPKMAKASDSPQLAKLFTTHMEETKEQIARLDEVFKALGRKPKATECPAIKGILEEGEELMSEIKDPDTRDAAMIAAGQAAEHYEITRYGTLVSWAKLLGHKEIATILEKTLKEEYGADDKLTKLAESRLNKEAA</sequence>
<protein>
    <submittedName>
        <fullName evidence="1">Ferritin-like metal-binding protein YciE</fullName>
    </submittedName>
</protein>